<evidence type="ECO:0000313" key="2">
    <source>
        <dbReference type="Proteomes" id="UP001172386"/>
    </source>
</evidence>
<organism evidence="1 2">
    <name type="scientific">Neophaeococcomyces mojaviensis</name>
    <dbReference type="NCBI Taxonomy" id="3383035"/>
    <lineage>
        <taxon>Eukaryota</taxon>
        <taxon>Fungi</taxon>
        <taxon>Dikarya</taxon>
        <taxon>Ascomycota</taxon>
        <taxon>Pezizomycotina</taxon>
        <taxon>Eurotiomycetes</taxon>
        <taxon>Chaetothyriomycetidae</taxon>
        <taxon>Chaetothyriales</taxon>
        <taxon>Chaetothyriales incertae sedis</taxon>
        <taxon>Neophaeococcomyces</taxon>
    </lineage>
</organism>
<protein>
    <submittedName>
        <fullName evidence="1">Uncharacterized protein</fullName>
    </submittedName>
</protein>
<dbReference type="EMBL" id="JAPDRQ010000231">
    <property type="protein sequence ID" value="KAJ9651877.1"/>
    <property type="molecule type" value="Genomic_DNA"/>
</dbReference>
<name>A0ACC2ZW45_9EURO</name>
<comment type="caution">
    <text evidence="1">The sequence shown here is derived from an EMBL/GenBank/DDBJ whole genome shotgun (WGS) entry which is preliminary data.</text>
</comment>
<gene>
    <name evidence="1" type="ORF">H2198_008875</name>
</gene>
<keyword evidence="2" id="KW-1185">Reference proteome</keyword>
<evidence type="ECO:0000313" key="1">
    <source>
        <dbReference type="EMBL" id="KAJ9651877.1"/>
    </source>
</evidence>
<sequence length="819" mass="90663">MAKKKKAQNLAATVETDAATQSTETASRPGPKTKVESRAPEAQSAPTLVICRNKHWRYISSYHGPWLNLPPEVLESLAYSNFYSPSPRPIDPAVFFDLVKIRRLIDDATSLAVRAANGTTAASLTNSLNASNGYLNSTDAEILGIGASRGGGGNAKLSRERKFRMREHATSKLSHAYALDEIAASVATMQSASALEEVAKHVLQRDDGDPDAQYVHFFHEKIPSRAMAESTPLTPLTDIIQQRPTDPAPYRTRAVTRIFKEDYAGSARDLTEALAIHRLYHADRRNEQRELILAKEAAKLPREAKIDERDHPSSMEPQLLFHRAGVYLTLACQNIVTALKRLDSSSRYADTNEQQEPPPQSPRQQEDARARMEARKLVRTYAKRALRDYTAFLSHFDYTPGLPAEFTQAFLDKIAAMTNPLSLSSGSRSERLLDLDSHTHNGISEALVKYEHRRNRNQNQQDGLPQIPKPPIYKVSELFNPVPPPGLPPYPPDPEPAEARSHAIFSLPDFSEAVTYHPLIMDVLHSLLLCHCLVQTSVKEHQRHAHMAARIARVCDGYPIFLAARSPARADWIEVLRKTKNWLALEQTWEQLCMPSSQHDRRRRGSQKDSSSALVKKEKGPSATESKEDKLERIKRDAIREALADERVVDEDTFRASVRAREARAIAAEDEEMRKEYHNISPSRPNANSSATSSTSASAATNPATTNGTTNKPRKPPAHDEQITLKPHDYPITTERAEVVARWIREAPPPGASGEGSGNGKRKTMNGTKSKTRSLRKQASDMSAVSAASGLSTMSATSVGSEATTCGLEQSIESLDTVD</sequence>
<dbReference type="Proteomes" id="UP001172386">
    <property type="component" value="Unassembled WGS sequence"/>
</dbReference>
<accession>A0ACC2ZW45</accession>
<reference evidence="1" key="1">
    <citation type="submission" date="2022-10" db="EMBL/GenBank/DDBJ databases">
        <title>Culturing micro-colonial fungi from biological soil crusts in the Mojave desert and describing Neophaeococcomyces mojavensis, and introducing the new genera and species Taxawa tesnikishii.</title>
        <authorList>
            <person name="Kurbessoian T."/>
            <person name="Stajich J.E."/>
        </authorList>
    </citation>
    <scope>NUCLEOTIDE SEQUENCE</scope>
    <source>
        <strain evidence="1">JES_112</strain>
    </source>
</reference>
<proteinExistence type="predicted"/>